<dbReference type="InterPro" id="IPR015422">
    <property type="entry name" value="PyrdxlP-dep_Trfase_small"/>
</dbReference>
<dbReference type="GO" id="GO:0031071">
    <property type="term" value="F:cysteine desulfurase activity"/>
    <property type="evidence" value="ECO:0007669"/>
    <property type="project" value="UniProtKB-EC"/>
</dbReference>
<keyword evidence="7" id="KW-0411">Iron-sulfur</keyword>
<dbReference type="EMBL" id="LCGS01000030">
    <property type="protein sequence ID" value="KKT18502.1"/>
    <property type="molecule type" value="Genomic_DNA"/>
</dbReference>
<dbReference type="Gene3D" id="3.90.1150.10">
    <property type="entry name" value="Aspartate Aminotransferase, domain 1"/>
    <property type="match status" value="1"/>
</dbReference>
<evidence type="ECO:0000256" key="3">
    <source>
        <dbReference type="ARBA" id="ARBA00022679"/>
    </source>
</evidence>
<evidence type="ECO:0000256" key="5">
    <source>
        <dbReference type="ARBA" id="ARBA00022898"/>
    </source>
</evidence>
<comment type="similarity">
    <text evidence="2">Belongs to the class-V pyridoxal-phosphate-dependent aminotransferase family. NifS/IscS subfamily.</text>
</comment>
<comment type="caution">
    <text evidence="10">The sequence shown here is derived from an EMBL/GenBank/DDBJ whole genome shotgun (WGS) entry which is preliminary data.</text>
</comment>
<evidence type="ECO:0000256" key="8">
    <source>
        <dbReference type="ARBA" id="ARBA00050776"/>
    </source>
</evidence>
<dbReference type="SUPFAM" id="SSF53383">
    <property type="entry name" value="PLP-dependent transferases"/>
    <property type="match status" value="1"/>
</dbReference>
<evidence type="ECO:0000256" key="4">
    <source>
        <dbReference type="ARBA" id="ARBA00022723"/>
    </source>
</evidence>
<dbReference type="GO" id="GO:0051536">
    <property type="term" value="F:iron-sulfur cluster binding"/>
    <property type="evidence" value="ECO:0007669"/>
    <property type="project" value="UniProtKB-KW"/>
</dbReference>
<accession>A0A0G1HFT9</accession>
<evidence type="ECO:0000313" key="10">
    <source>
        <dbReference type="EMBL" id="KKT18502.1"/>
    </source>
</evidence>
<comment type="cofactor">
    <cofactor evidence="1">
        <name>pyridoxal 5'-phosphate</name>
        <dbReference type="ChEBI" id="CHEBI:597326"/>
    </cofactor>
</comment>
<dbReference type="STRING" id="1618747.UW02_C0030G0002"/>
<keyword evidence="3" id="KW-0808">Transferase</keyword>
<keyword evidence="4" id="KW-0479">Metal-binding</keyword>
<dbReference type="Gene3D" id="3.40.640.10">
    <property type="entry name" value="Type I PLP-dependent aspartate aminotransferase-like (Major domain)"/>
    <property type="match status" value="1"/>
</dbReference>
<keyword evidence="5" id="KW-0663">Pyridoxal phosphate</keyword>
<dbReference type="AlphaFoldDB" id="A0A0G1HFT9"/>
<dbReference type="InterPro" id="IPR015424">
    <property type="entry name" value="PyrdxlP-dep_Trfase"/>
</dbReference>
<feature type="domain" description="Aminotransferase class V" evidence="9">
    <location>
        <begin position="12"/>
        <end position="359"/>
    </location>
</feature>
<dbReference type="GO" id="GO:0046872">
    <property type="term" value="F:metal ion binding"/>
    <property type="evidence" value="ECO:0007669"/>
    <property type="project" value="UniProtKB-KW"/>
</dbReference>
<dbReference type="Gene3D" id="1.10.260.50">
    <property type="match status" value="1"/>
</dbReference>
<protein>
    <submittedName>
        <fullName evidence="10">Cysteine desulfurase</fullName>
    </submittedName>
</protein>
<dbReference type="PANTHER" id="PTHR11601:SF34">
    <property type="entry name" value="CYSTEINE DESULFURASE"/>
    <property type="match status" value="1"/>
</dbReference>
<dbReference type="InterPro" id="IPR015421">
    <property type="entry name" value="PyrdxlP-dep_Trfase_major"/>
</dbReference>
<dbReference type="Pfam" id="PF00266">
    <property type="entry name" value="Aminotran_5"/>
    <property type="match status" value="1"/>
</dbReference>
<name>A0A0G1HFT9_9BACT</name>
<dbReference type="Proteomes" id="UP000034751">
    <property type="component" value="Unassembled WGS sequence"/>
</dbReference>
<reference evidence="10 11" key="1">
    <citation type="journal article" date="2015" name="Nature">
        <title>rRNA introns, odd ribosomes, and small enigmatic genomes across a large radiation of phyla.</title>
        <authorList>
            <person name="Brown C.T."/>
            <person name="Hug L.A."/>
            <person name="Thomas B.C."/>
            <person name="Sharon I."/>
            <person name="Castelle C.J."/>
            <person name="Singh A."/>
            <person name="Wilkins M.J."/>
            <person name="Williams K.H."/>
            <person name="Banfield J.F."/>
        </authorList>
    </citation>
    <scope>NUCLEOTIDE SEQUENCE [LARGE SCALE GENOMIC DNA]</scope>
</reference>
<evidence type="ECO:0000256" key="7">
    <source>
        <dbReference type="ARBA" id="ARBA00023014"/>
    </source>
</evidence>
<dbReference type="InterPro" id="IPR000192">
    <property type="entry name" value="Aminotrans_V_dom"/>
</dbReference>
<dbReference type="PATRIC" id="fig|1618747.3.peg.800"/>
<evidence type="ECO:0000256" key="1">
    <source>
        <dbReference type="ARBA" id="ARBA00001933"/>
    </source>
</evidence>
<keyword evidence="6" id="KW-0408">Iron</keyword>
<dbReference type="PIRSF" id="PIRSF005572">
    <property type="entry name" value="NifS"/>
    <property type="match status" value="1"/>
</dbReference>
<comment type="catalytic activity">
    <reaction evidence="8">
        <text>(sulfur carrier)-H + L-cysteine = (sulfur carrier)-SH + L-alanine</text>
        <dbReference type="Rhea" id="RHEA:43892"/>
        <dbReference type="Rhea" id="RHEA-COMP:14737"/>
        <dbReference type="Rhea" id="RHEA-COMP:14739"/>
        <dbReference type="ChEBI" id="CHEBI:29917"/>
        <dbReference type="ChEBI" id="CHEBI:35235"/>
        <dbReference type="ChEBI" id="CHEBI:57972"/>
        <dbReference type="ChEBI" id="CHEBI:64428"/>
        <dbReference type="EC" id="2.8.1.7"/>
    </reaction>
</comment>
<sequence length="375" mass="41607">MVKSNKIYLDYAASALSLQANPGAIHDLGTTEKNKLENARTIIAKILYARNDEIIFTSGATESNNLAILGLVQNFKKPHIITTNIEHASVLEVFRHLEKTKQAEVTFVEVEKNGIVDVKKIKKSLKPNTVLISVMYANNEIGTIQPIGEIAKEIRHFNKIKTTKIFFHADATQAVNYLPINVLKLGVDLLSFNGAKIYGPKGIGILYIKKNTPVKKIMFGGDQEFGLRPGTENVALAVGLAKALQVVDKIKNKEVFRLTKLRDYFISSLIRANKRIVLNGDLENRLPNNVNITIPKIPSDLLVIELSAKGIMASSKSACKSSKAEGSYVIKVLRKEADSEIGGLRFSLGRDTTKKDIDYTVKTLSQILTKLKKWY</sequence>
<evidence type="ECO:0000259" key="9">
    <source>
        <dbReference type="Pfam" id="PF00266"/>
    </source>
</evidence>
<organism evidence="10 11">
    <name type="scientific">Candidatus Nomurabacteria bacterium GW2011_GWB1_43_7</name>
    <dbReference type="NCBI Taxonomy" id="1618747"/>
    <lineage>
        <taxon>Bacteria</taxon>
        <taxon>Candidatus Nomuraibacteriota</taxon>
    </lineage>
</organism>
<dbReference type="InterPro" id="IPR016454">
    <property type="entry name" value="Cysteine_dSase"/>
</dbReference>
<dbReference type="PANTHER" id="PTHR11601">
    <property type="entry name" value="CYSTEINE DESULFURYLASE FAMILY MEMBER"/>
    <property type="match status" value="1"/>
</dbReference>
<gene>
    <name evidence="10" type="ORF">UW02_C0030G0002</name>
</gene>
<proteinExistence type="inferred from homology"/>
<evidence type="ECO:0000313" key="11">
    <source>
        <dbReference type="Proteomes" id="UP000034751"/>
    </source>
</evidence>
<evidence type="ECO:0000256" key="2">
    <source>
        <dbReference type="ARBA" id="ARBA00006490"/>
    </source>
</evidence>
<evidence type="ECO:0000256" key="6">
    <source>
        <dbReference type="ARBA" id="ARBA00023004"/>
    </source>
</evidence>